<name>A0AAE0N747_9PEZI</name>
<evidence type="ECO:0000313" key="7">
    <source>
        <dbReference type="EMBL" id="KAK3372690.1"/>
    </source>
</evidence>
<dbReference type="Gene3D" id="3.30.60.10">
    <property type="entry name" value="Endochitinase-like"/>
    <property type="match status" value="3"/>
</dbReference>
<reference evidence="7" key="1">
    <citation type="journal article" date="2023" name="Mol. Phylogenet. Evol.">
        <title>Genome-scale phylogeny and comparative genomics of the fungal order Sordariales.</title>
        <authorList>
            <person name="Hensen N."/>
            <person name="Bonometti L."/>
            <person name="Westerberg I."/>
            <person name="Brannstrom I.O."/>
            <person name="Guillou S."/>
            <person name="Cros-Aarteil S."/>
            <person name="Calhoun S."/>
            <person name="Haridas S."/>
            <person name="Kuo A."/>
            <person name="Mondo S."/>
            <person name="Pangilinan J."/>
            <person name="Riley R."/>
            <person name="LaButti K."/>
            <person name="Andreopoulos B."/>
            <person name="Lipzen A."/>
            <person name="Chen C."/>
            <person name="Yan M."/>
            <person name="Daum C."/>
            <person name="Ng V."/>
            <person name="Clum A."/>
            <person name="Steindorff A."/>
            <person name="Ohm R.A."/>
            <person name="Martin F."/>
            <person name="Silar P."/>
            <person name="Natvig D.O."/>
            <person name="Lalanne C."/>
            <person name="Gautier V."/>
            <person name="Ament-Velasquez S.L."/>
            <person name="Kruys A."/>
            <person name="Hutchinson M.I."/>
            <person name="Powell A.J."/>
            <person name="Barry K."/>
            <person name="Miller A.N."/>
            <person name="Grigoriev I.V."/>
            <person name="Debuchy R."/>
            <person name="Gladieux P."/>
            <person name="Hiltunen Thoren M."/>
            <person name="Johannesson H."/>
        </authorList>
    </citation>
    <scope>NUCLEOTIDE SEQUENCE</scope>
    <source>
        <strain evidence="7">CBS 232.78</strain>
    </source>
</reference>
<feature type="compositionally biased region" description="Low complexity" evidence="4">
    <location>
        <begin position="115"/>
        <end position="137"/>
    </location>
</feature>
<dbReference type="PANTHER" id="PTHR47849">
    <property type="entry name" value="CHITIN-BINDING LECTIN 1"/>
    <property type="match status" value="1"/>
</dbReference>
<accession>A0AAE0N747</accession>
<evidence type="ECO:0000256" key="4">
    <source>
        <dbReference type="SAM" id="MobiDB-lite"/>
    </source>
</evidence>
<comment type="caution">
    <text evidence="7">The sequence shown here is derived from an EMBL/GenBank/DDBJ whole genome shotgun (WGS) entry which is preliminary data.</text>
</comment>
<feature type="compositionally biased region" description="Low complexity" evidence="4">
    <location>
        <begin position="242"/>
        <end position="307"/>
    </location>
</feature>
<feature type="compositionally biased region" description="Low complexity" evidence="4">
    <location>
        <begin position="155"/>
        <end position="173"/>
    </location>
</feature>
<protein>
    <recommendedName>
        <fullName evidence="6">Chitin-binding type-1 domain-containing protein</fullName>
    </recommendedName>
</protein>
<evidence type="ECO:0000256" key="2">
    <source>
        <dbReference type="ARBA" id="ARBA00023157"/>
    </source>
</evidence>
<dbReference type="GO" id="GO:0008061">
    <property type="term" value="F:chitin binding"/>
    <property type="evidence" value="ECO:0007669"/>
    <property type="project" value="UniProtKB-UniRule"/>
</dbReference>
<dbReference type="PROSITE" id="PS50941">
    <property type="entry name" value="CHIT_BIND_I_2"/>
    <property type="match status" value="3"/>
</dbReference>
<feature type="region of interest" description="Disordered" evidence="4">
    <location>
        <begin position="242"/>
        <end position="310"/>
    </location>
</feature>
<organism evidence="7 8">
    <name type="scientific">Podospora didyma</name>
    <dbReference type="NCBI Taxonomy" id="330526"/>
    <lineage>
        <taxon>Eukaryota</taxon>
        <taxon>Fungi</taxon>
        <taxon>Dikarya</taxon>
        <taxon>Ascomycota</taxon>
        <taxon>Pezizomycotina</taxon>
        <taxon>Sordariomycetes</taxon>
        <taxon>Sordariomycetidae</taxon>
        <taxon>Sordariales</taxon>
        <taxon>Podosporaceae</taxon>
        <taxon>Podospora</taxon>
    </lineage>
</organism>
<dbReference type="SUPFAM" id="SSF57016">
    <property type="entry name" value="Plant lectins/antimicrobial peptides"/>
    <property type="match status" value="3"/>
</dbReference>
<feature type="domain" description="Chitin-binding type-1" evidence="6">
    <location>
        <begin position="184"/>
        <end position="229"/>
    </location>
</feature>
<dbReference type="AlphaFoldDB" id="A0AAE0N747"/>
<keyword evidence="5" id="KW-0732">Signal</keyword>
<keyword evidence="1 3" id="KW-0147">Chitin-binding</keyword>
<evidence type="ECO:0000256" key="3">
    <source>
        <dbReference type="PROSITE-ProRule" id="PRU00261"/>
    </source>
</evidence>
<dbReference type="EMBL" id="JAULSW010000008">
    <property type="protein sequence ID" value="KAK3372690.1"/>
    <property type="molecule type" value="Genomic_DNA"/>
</dbReference>
<dbReference type="Proteomes" id="UP001285441">
    <property type="component" value="Unassembled WGS sequence"/>
</dbReference>
<comment type="caution">
    <text evidence="3">Lacks conserved residue(s) required for the propagation of feature annotation.</text>
</comment>
<proteinExistence type="predicted"/>
<feature type="disulfide bond" evidence="3">
    <location>
        <begin position="63"/>
        <end position="75"/>
    </location>
</feature>
<dbReference type="InterPro" id="IPR036861">
    <property type="entry name" value="Endochitinase-like_sf"/>
</dbReference>
<evidence type="ECO:0000313" key="8">
    <source>
        <dbReference type="Proteomes" id="UP001285441"/>
    </source>
</evidence>
<feature type="domain" description="Chitin-binding type-1" evidence="6">
    <location>
        <begin position="317"/>
        <end position="363"/>
    </location>
</feature>
<evidence type="ECO:0000259" key="6">
    <source>
        <dbReference type="PROSITE" id="PS50941"/>
    </source>
</evidence>
<feature type="disulfide bond" evidence="3">
    <location>
        <begin position="202"/>
        <end position="216"/>
    </location>
</feature>
<gene>
    <name evidence="7" type="ORF">B0H63DRAFT_485467</name>
</gene>
<evidence type="ECO:0000256" key="1">
    <source>
        <dbReference type="ARBA" id="ARBA00022669"/>
    </source>
</evidence>
<feature type="domain" description="Chitin-binding type-1" evidence="6">
    <location>
        <begin position="53"/>
        <end position="97"/>
    </location>
</feature>
<reference evidence="7" key="2">
    <citation type="submission" date="2023-06" db="EMBL/GenBank/DDBJ databases">
        <authorList>
            <consortium name="Lawrence Berkeley National Laboratory"/>
            <person name="Haridas S."/>
            <person name="Hensen N."/>
            <person name="Bonometti L."/>
            <person name="Westerberg I."/>
            <person name="Brannstrom I.O."/>
            <person name="Guillou S."/>
            <person name="Cros-Aarteil S."/>
            <person name="Calhoun S."/>
            <person name="Kuo A."/>
            <person name="Mondo S."/>
            <person name="Pangilinan J."/>
            <person name="Riley R."/>
            <person name="LaButti K."/>
            <person name="Andreopoulos B."/>
            <person name="Lipzen A."/>
            <person name="Chen C."/>
            <person name="Yanf M."/>
            <person name="Daum C."/>
            <person name="Ng V."/>
            <person name="Clum A."/>
            <person name="Steindorff A."/>
            <person name="Ohm R."/>
            <person name="Martin F."/>
            <person name="Silar P."/>
            <person name="Natvig D."/>
            <person name="Lalanne C."/>
            <person name="Gautier V."/>
            <person name="Ament-velasquez S.L."/>
            <person name="Kruys A."/>
            <person name="Hutchinson M.I."/>
            <person name="Powell A.J."/>
            <person name="Barry K."/>
            <person name="Miller A.N."/>
            <person name="Grigoriev I.V."/>
            <person name="Debuchy R."/>
            <person name="Gladieux P."/>
            <person name="Thoren M.H."/>
            <person name="Johannesson H."/>
        </authorList>
    </citation>
    <scope>NUCLEOTIDE SEQUENCE</scope>
    <source>
        <strain evidence="7">CBS 232.78</strain>
    </source>
</reference>
<dbReference type="CDD" id="cd00035">
    <property type="entry name" value="ChtBD1"/>
    <property type="match status" value="1"/>
</dbReference>
<dbReference type="SMART" id="SM00270">
    <property type="entry name" value="ChtBD1"/>
    <property type="match status" value="3"/>
</dbReference>
<evidence type="ECO:0000256" key="5">
    <source>
        <dbReference type="SAM" id="SignalP"/>
    </source>
</evidence>
<dbReference type="PANTHER" id="PTHR47849:SF8">
    <property type="entry name" value="LECTIN"/>
    <property type="match status" value="1"/>
</dbReference>
<dbReference type="Pfam" id="PF00187">
    <property type="entry name" value="Chitin_bind_1"/>
    <property type="match status" value="1"/>
</dbReference>
<feature type="region of interest" description="Disordered" evidence="4">
    <location>
        <begin position="27"/>
        <end position="51"/>
    </location>
</feature>
<keyword evidence="8" id="KW-1185">Reference proteome</keyword>
<dbReference type="InterPro" id="IPR001002">
    <property type="entry name" value="Chitin-bd_1"/>
</dbReference>
<keyword evidence="2 3" id="KW-1015">Disulfide bond</keyword>
<feature type="disulfide bond" evidence="3">
    <location>
        <begin position="320"/>
        <end position="335"/>
    </location>
</feature>
<sequence length="365" mass="36916">MKCQTYIGLAAAAVLCWSSTALAARGSGDKLDRRHHRPHNGRGLGQLGRRQSGGACGADAGRCPGDLCCSDYGFCGDSVDHCAPLFGCQAQYGTCGWPRVAPQPTTSAPPPPPSTTSTTSTSIYTPPTTSSTSTSIYTPPPPSTTSTSTPPPPTSTSRPVVPPSSSATTALPPVQTGGLQITTNGQCGNGTMCIGNPNYGPCCSQFFWCGSSLDFCGAGCKSDFGACLGVPGLPGGPASNVTSSSAPVVIPPTSTTTSTTTVRITSTTSTTPTTTSTSTTPTSTSTSTTPLPPTTTSSTRAPTPTVTIPAGQRTTTDGRCGNGVNCLGANFGRCCSQFGFCGDGDQYCPYIVGCQSEFGYCDPAP</sequence>
<feature type="region of interest" description="Disordered" evidence="4">
    <location>
        <begin position="103"/>
        <end position="177"/>
    </location>
</feature>
<feature type="disulfide bond" evidence="3">
    <location>
        <begin position="334"/>
        <end position="348"/>
    </location>
</feature>
<feature type="disulfide bond" evidence="3">
    <location>
        <begin position="68"/>
        <end position="82"/>
    </location>
</feature>
<feature type="chain" id="PRO_5042000530" description="Chitin-binding type-1 domain-containing protein" evidence="5">
    <location>
        <begin position="24"/>
        <end position="365"/>
    </location>
</feature>
<feature type="compositionally biased region" description="Pro residues" evidence="4">
    <location>
        <begin position="138"/>
        <end position="154"/>
    </location>
</feature>
<feature type="signal peptide" evidence="5">
    <location>
        <begin position="1"/>
        <end position="23"/>
    </location>
</feature>